<dbReference type="SUPFAM" id="SSF111331">
    <property type="entry name" value="NAD kinase/diacylglycerol kinase-like"/>
    <property type="match status" value="1"/>
</dbReference>
<comment type="similarity">
    <text evidence="6">Belongs to the NAD kinase family.</text>
</comment>
<comment type="cofactor">
    <cofactor evidence="6">
        <name>a divalent metal cation</name>
        <dbReference type="ChEBI" id="CHEBI:60240"/>
    </cofactor>
</comment>
<keyword evidence="3 6" id="KW-0521">NADP</keyword>
<dbReference type="PANTHER" id="PTHR20275">
    <property type="entry name" value="NAD KINASE"/>
    <property type="match status" value="1"/>
</dbReference>
<dbReference type="Pfam" id="PF01513">
    <property type="entry name" value="NAD_kinase"/>
    <property type="match status" value="1"/>
</dbReference>
<dbReference type="Pfam" id="PF20143">
    <property type="entry name" value="NAD_kinase_C"/>
    <property type="match status" value="1"/>
</dbReference>
<feature type="active site" description="Proton acceptor" evidence="6">
    <location>
        <position position="93"/>
    </location>
</feature>
<sequence length="320" mass="34622">MTSSAVTTSSEVTQTPATRKMLIVSHTRRQEAIDAAIQVMDRLLDAGVTPVLESTTRSELERHTDRVADARIENLDEGAPLDDFELSIVLGGDGTILRAAEIVRAARVPIIGVNLGHVGFLAESERESISTLLERVLDRDYEVEKRLAISVTVERPGEEPHTTWALNEAALEKADRQRMVEVIIAVDGQPLESFGCDGVILATPTGSTAYSFSAGGPIVWPGVEALLAVPICAHALFARPIVVGKDSTLVVDLLDRTSSSAVLSCDGRRSIEITPGTRVTARRSDHPVLLARLHEGPFTKRLVDKFKLPIAGWRGEADQP</sequence>
<keyword evidence="4 6" id="KW-0520">NAD</keyword>
<dbReference type="GO" id="GO:0003951">
    <property type="term" value="F:NAD+ kinase activity"/>
    <property type="evidence" value="ECO:0007669"/>
    <property type="project" value="UniProtKB-EC"/>
</dbReference>
<keyword evidence="1 6" id="KW-0808">Transferase</keyword>
<feature type="binding site" evidence="6">
    <location>
        <begin position="93"/>
        <end position="94"/>
    </location>
    <ligand>
        <name>NAD(+)</name>
        <dbReference type="ChEBI" id="CHEBI:57540"/>
    </ligand>
</feature>
<keyword evidence="2 6" id="KW-0418">Kinase</keyword>
<feature type="binding site" evidence="6">
    <location>
        <position position="197"/>
    </location>
    <ligand>
        <name>NAD(+)</name>
        <dbReference type="ChEBI" id="CHEBI:57540"/>
    </ligand>
</feature>
<proteinExistence type="inferred from homology"/>
<evidence type="ECO:0000256" key="3">
    <source>
        <dbReference type="ARBA" id="ARBA00022857"/>
    </source>
</evidence>
<dbReference type="HAMAP" id="MF_00361">
    <property type="entry name" value="NAD_kinase"/>
    <property type="match status" value="1"/>
</dbReference>
<comment type="caution">
    <text evidence="6">Lacks conserved residue(s) required for the propagation of feature annotation.</text>
</comment>
<reference evidence="7 8" key="1">
    <citation type="submission" date="2022-04" db="EMBL/GenBank/DDBJ databases">
        <title>Human microbiome associated bacterial genomes.</title>
        <authorList>
            <person name="Sandstrom S."/>
            <person name="Salamzade R."/>
            <person name="Kalan L.R."/>
        </authorList>
    </citation>
    <scope>NUCLEOTIDE SEQUENCE [LARGE SCALE GENOMIC DNA]</scope>
    <source>
        <strain evidence="8">p3-SID1799</strain>
    </source>
</reference>
<dbReference type="RefSeq" id="WP_260104142.1">
    <property type="nucleotide sequence ID" value="NZ_JALXSQ010000015.1"/>
</dbReference>
<dbReference type="Gene3D" id="3.40.50.10330">
    <property type="entry name" value="Probable inorganic polyphosphate/atp-NAD kinase, domain 1"/>
    <property type="match status" value="1"/>
</dbReference>
<dbReference type="InterPro" id="IPR002504">
    <property type="entry name" value="NADK"/>
</dbReference>
<keyword evidence="6" id="KW-0547">Nucleotide-binding</keyword>
<dbReference type="InterPro" id="IPR017437">
    <property type="entry name" value="ATP-NAD_kinase_PpnK-typ_C"/>
</dbReference>
<organism evidence="7 8">
    <name type="scientific">Pseudoclavibacter albus</name>
    <dbReference type="NCBI Taxonomy" id="272241"/>
    <lineage>
        <taxon>Bacteria</taxon>
        <taxon>Bacillati</taxon>
        <taxon>Actinomycetota</taxon>
        <taxon>Actinomycetes</taxon>
        <taxon>Micrococcales</taxon>
        <taxon>Microbacteriaceae</taxon>
        <taxon>Pseudoclavibacter</taxon>
    </lineage>
</organism>
<evidence type="ECO:0000256" key="4">
    <source>
        <dbReference type="ARBA" id="ARBA00023027"/>
    </source>
</evidence>
<evidence type="ECO:0000256" key="6">
    <source>
        <dbReference type="HAMAP-Rule" id="MF_00361"/>
    </source>
</evidence>
<dbReference type="InterPro" id="IPR016064">
    <property type="entry name" value="NAD/diacylglycerol_kinase_sf"/>
</dbReference>
<dbReference type="PANTHER" id="PTHR20275:SF0">
    <property type="entry name" value="NAD KINASE"/>
    <property type="match status" value="1"/>
</dbReference>
<comment type="caution">
    <text evidence="7">The sequence shown here is derived from an EMBL/GenBank/DDBJ whole genome shotgun (WGS) entry which is preliminary data.</text>
</comment>
<dbReference type="Proteomes" id="UP001525379">
    <property type="component" value="Unassembled WGS sequence"/>
</dbReference>
<evidence type="ECO:0000256" key="5">
    <source>
        <dbReference type="ARBA" id="ARBA00047925"/>
    </source>
</evidence>
<keyword evidence="8" id="KW-1185">Reference proteome</keyword>
<name>A0ABT2HWM8_9MICO</name>
<accession>A0ABT2HWM8</accession>
<dbReference type="NCBIfam" id="NF002892">
    <property type="entry name" value="PRK03372.1"/>
    <property type="match status" value="1"/>
</dbReference>
<dbReference type="InterPro" id="IPR017438">
    <property type="entry name" value="ATP-NAD_kinase_N"/>
</dbReference>
<evidence type="ECO:0000313" key="8">
    <source>
        <dbReference type="Proteomes" id="UP001525379"/>
    </source>
</evidence>
<feature type="binding site" evidence="6">
    <location>
        <begin position="208"/>
        <end position="213"/>
    </location>
    <ligand>
        <name>NAD(+)</name>
        <dbReference type="ChEBI" id="CHEBI:57540"/>
    </ligand>
</feature>
<evidence type="ECO:0000256" key="2">
    <source>
        <dbReference type="ARBA" id="ARBA00022777"/>
    </source>
</evidence>
<keyword evidence="6" id="KW-0963">Cytoplasm</keyword>
<dbReference type="EMBL" id="JALXSQ010000015">
    <property type="protein sequence ID" value="MCT2042719.1"/>
    <property type="molecule type" value="Genomic_DNA"/>
</dbReference>
<evidence type="ECO:0000256" key="1">
    <source>
        <dbReference type="ARBA" id="ARBA00022679"/>
    </source>
</evidence>
<feature type="binding site" evidence="6">
    <location>
        <position position="178"/>
    </location>
    <ligand>
        <name>NAD(+)</name>
        <dbReference type="ChEBI" id="CHEBI:57540"/>
    </ligand>
</feature>
<comment type="function">
    <text evidence="6">Involved in the regulation of the intracellular balance of NAD and NADP, and is a key enzyme in the biosynthesis of NADP. Catalyzes specifically the phosphorylation on 2'-hydroxyl of the adenosine moiety of NAD to yield NADP.</text>
</comment>
<evidence type="ECO:0000313" key="7">
    <source>
        <dbReference type="EMBL" id="MCT2042719.1"/>
    </source>
</evidence>
<comment type="catalytic activity">
    <reaction evidence="5 6">
        <text>NAD(+) + ATP = ADP + NADP(+) + H(+)</text>
        <dbReference type="Rhea" id="RHEA:18629"/>
        <dbReference type="ChEBI" id="CHEBI:15378"/>
        <dbReference type="ChEBI" id="CHEBI:30616"/>
        <dbReference type="ChEBI" id="CHEBI:57540"/>
        <dbReference type="ChEBI" id="CHEBI:58349"/>
        <dbReference type="ChEBI" id="CHEBI:456216"/>
        <dbReference type="EC" id="2.7.1.23"/>
    </reaction>
</comment>
<dbReference type="EC" id="2.7.1.23" evidence="6"/>
<feature type="binding site" evidence="6">
    <location>
        <begin position="167"/>
        <end position="168"/>
    </location>
    <ligand>
        <name>NAD(+)</name>
        <dbReference type="ChEBI" id="CHEBI:57540"/>
    </ligand>
</feature>
<gene>
    <name evidence="6" type="primary">nadK</name>
    <name evidence="7" type="ORF">M3D15_05145</name>
</gene>
<comment type="subcellular location">
    <subcellularLocation>
        <location evidence="6">Cytoplasm</location>
    </subcellularLocation>
</comment>
<dbReference type="Gene3D" id="2.60.200.30">
    <property type="entry name" value="Probable inorganic polyphosphate/atp-NAD kinase, domain 2"/>
    <property type="match status" value="1"/>
</dbReference>
<keyword evidence="6" id="KW-0067">ATP-binding</keyword>
<protein>
    <recommendedName>
        <fullName evidence="6">NAD kinase</fullName>
        <ecNumber evidence="6">2.7.1.23</ecNumber>
    </recommendedName>
    <alternativeName>
        <fullName evidence="6">ATP-dependent NAD kinase</fullName>
    </alternativeName>
</protein>
<feature type="binding site" evidence="6">
    <location>
        <position position="98"/>
    </location>
    <ligand>
        <name>NAD(+)</name>
        <dbReference type="ChEBI" id="CHEBI:57540"/>
    </ligand>
</feature>